<evidence type="ECO:0000313" key="2">
    <source>
        <dbReference type="EMBL" id="GAQ93423.1"/>
    </source>
</evidence>
<dbReference type="EMBL" id="DF238464">
    <property type="protein sequence ID" value="GAQ93423.1"/>
    <property type="molecule type" value="Genomic_DNA"/>
</dbReference>
<dbReference type="Pfam" id="PF03109">
    <property type="entry name" value="ABC1"/>
    <property type="match status" value="1"/>
</dbReference>
<keyword evidence="3" id="KW-1185">Reference proteome</keyword>
<name>A0A1Y1IRV1_KLENI</name>
<feature type="domain" description="ABC1 atypical kinase-like" evidence="1">
    <location>
        <begin position="393"/>
        <end position="495"/>
    </location>
</feature>
<accession>A0A1Y1IRV1</accession>
<dbReference type="PROSITE" id="PS00109">
    <property type="entry name" value="PROTEIN_KINASE_TYR"/>
    <property type="match status" value="1"/>
</dbReference>
<reference evidence="2 3" key="1">
    <citation type="journal article" date="2014" name="Nat. Commun.">
        <title>Klebsormidium flaccidum genome reveals primary factors for plant terrestrial adaptation.</title>
        <authorList>
            <person name="Hori K."/>
            <person name="Maruyama F."/>
            <person name="Fujisawa T."/>
            <person name="Togashi T."/>
            <person name="Yamamoto N."/>
            <person name="Seo M."/>
            <person name="Sato S."/>
            <person name="Yamada T."/>
            <person name="Mori H."/>
            <person name="Tajima N."/>
            <person name="Moriyama T."/>
            <person name="Ikeuchi M."/>
            <person name="Watanabe M."/>
            <person name="Wada H."/>
            <person name="Kobayashi K."/>
            <person name="Saito M."/>
            <person name="Masuda T."/>
            <person name="Sasaki-Sekimoto Y."/>
            <person name="Mashiguchi K."/>
            <person name="Awai K."/>
            <person name="Shimojima M."/>
            <person name="Masuda S."/>
            <person name="Iwai M."/>
            <person name="Nobusawa T."/>
            <person name="Narise T."/>
            <person name="Kondo S."/>
            <person name="Saito H."/>
            <person name="Sato R."/>
            <person name="Murakawa M."/>
            <person name="Ihara Y."/>
            <person name="Oshima-Yamada Y."/>
            <person name="Ohtaka K."/>
            <person name="Satoh M."/>
            <person name="Sonobe K."/>
            <person name="Ishii M."/>
            <person name="Ohtani R."/>
            <person name="Kanamori-Sato M."/>
            <person name="Honoki R."/>
            <person name="Miyazaki D."/>
            <person name="Mochizuki H."/>
            <person name="Umetsu J."/>
            <person name="Higashi K."/>
            <person name="Shibata D."/>
            <person name="Kamiya Y."/>
            <person name="Sato N."/>
            <person name="Nakamura Y."/>
            <person name="Tabata S."/>
            <person name="Ida S."/>
            <person name="Kurokawa K."/>
            <person name="Ohta H."/>
        </authorList>
    </citation>
    <scope>NUCLEOTIDE SEQUENCE [LARGE SCALE GENOMIC DNA]</scope>
    <source>
        <strain evidence="2 3">NIES-2285</strain>
    </source>
</reference>
<dbReference type="PANTHER" id="PTHR37171">
    <property type="entry name" value="SERINE/THREONINE-PROTEIN KINASE YRZF-RELATED"/>
    <property type="match status" value="1"/>
</dbReference>
<evidence type="ECO:0000259" key="1">
    <source>
        <dbReference type="Pfam" id="PF03109"/>
    </source>
</evidence>
<proteinExistence type="predicted"/>
<dbReference type="InterPro" id="IPR052396">
    <property type="entry name" value="Meiotic_Drive_Suppr_Kinase"/>
</dbReference>
<sequence length="509" mass="56804">MESGRKRKAEELPLTVGEMESLAEVPFVNFKDVLKLPLPKFILDLSGKGSSDRPGTVPDEVYRFSVAKEVRDRIRALPDIPMHLQDPIPACSVFQSENSCNAEQQRVLFEPINYILAQWPEGTVKQYRVRLNALQPDRRHSERDSLCGEFSNTTNATQPDNEVLRTFDQIGNVALRARSALACEGKRWSVFIANLPDNIIHSGHFDLGKAYMEDSEDLSPDARSAFYQLVRYLFLGDMDEGILYTLMVLWIVRIVNRIPLKVAISEPITRDSVNPSMREVAFVTILKAVERLENKSERRRRELEAVGVTARDGGEGGMRSTEEYKGAAGVSSSVEQQPSTSTLPNTGDALIANFREVSAPILGNSMVRVGRIDNGEVVAAKFVPGDDEDWVREFDNEARSLDEMKVLQGTALPEKVYAGKVHNGKDRLLVTKLVEGQRLDEVAVTSQVANNARKVLGDIHNLGFSHGDVAPRNIIVKKSGQVVFVDLGRARKGSEALFEQERKQLEKLF</sequence>
<dbReference type="PANTHER" id="PTHR37171:SF1">
    <property type="entry name" value="SERINE_THREONINE-PROTEIN KINASE YRZF-RELATED"/>
    <property type="match status" value="1"/>
</dbReference>
<dbReference type="InterPro" id="IPR011009">
    <property type="entry name" value="Kinase-like_dom_sf"/>
</dbReference>
<dbReference type="InterPro" id="IPR004147">
    <property type="entry name" value="ABC1_dom"/>
</dbReference>
<dbReference type="SUPFAM" id="SSF56112">
    <property type="entry name" value="Protein kinase-like (PK-like)"/>
    <property type="match status" value="1"/>
</dbReference>
<dbReference type="InterPro" id="IPR008266">
    <property type="entry name" value="Tyr_kinase_AS"/>
</dbReference>
<dbReference type="Gene3D" id="1.10.510.10">
    <property type="entry name" value="Transferase(Phosphotransferase) domain 1"/>
    <property type="match status" value="1"/>
</dbReference>
<dbReference type="Proteomes" id="UP000054558">
    <property type="component" value="Unassembled WGS sequence"/>
</dbReference>
<evidence type="ECO:0000313" key="3">
    <source>
        <dbReference type="Proteomes" id="UP000054558"/>
    </source>
</evidence>
<dbReference type="GO" id="GO:0004672">
    <property type="term" value="F:protein kinase activity"/>
    <property type="evidence" value="ECO:0007669"/>
    <property type="project" value="InterPro"/>
</dbReference>
<dbReference type="STRING" id="105231.A0A1Y1IRV1"/>
<dbReference type="OrthoDB" id="427969at2759"/>
<dbReference type="AlphaFoldDB" id="A0A1Y1IRV1"/>
<gene>
    <name evidence="2" type="ORF">KFL_015150010</name>
</gene>
<organism evidence="2 3">
    <name type="scientific">Klebsormidium nitens</name>
    <name type="common">Green alga</name>
    <name type="synonym">Ulothrix nitens</name>
    <dbReference type="NCBI Taxonomy" id="105231"/>
    <lineage>
        <taxon>Eukaryota</taxon>
        <taxon>Viridiplantae</taxon>
        <taxon>Streptophyta</taxon>
        <taxon>Klebsormidiophyceae</taxon>
        <taxon>Klebsormidiales</taxon>
        <taxon>Klebsormidiaceae</taxon>
        <taxon>Klebsormidium</taxon>
    </lineage>
</organism>
<protein>
    <recommendedName>
        <fullName evidence="1">ABC1 atypical kinase-like domain-containing protein</fullName>
    </recommendedName>
</protein>